<dbReference type="EMBL" id="JAHRIM010046877">
    <property type="protein sequence ID" value="MEQ2268280.1"/>
    <property type="molecule type" value="Genomic_DNA"/>
</dbReference>
<organism evidence="1 2">
    <name type="scientific">Xenotaenia resolanae</name>
    <dbReference type="NCBI Taxonomy" id="208358"/>
    <lineage>
        <taxon>Eukaryota</taxon>
        <taxon>Metazoa</taxon>
        <taxon>Chordata</taxon>
        <taxon>Craniata</taxon>
        <taxon>Vertebrata</taxon>
        <taxon>Euteleostomi</taxon>
        <taxon>Actinopterygii</taxon>
        <taxon>Neopterygii</taxon>
        <taxon>Teleostei</taxon>
        <taxon>Neoteleostei</taxon>
        <taxon>Acanthomorphata</taxon>
        <taxon>Ovalentaria</taxon>
        <taxon>Atherinomorphae</taxon>
        <taxon>Cyprinodontiformes</taxon>
        <taxon>Goodeidae</taxon>
        <taxon>Xenotaenia</taxon>
    </lineage>
</organism>
<evidence type="ECO:0000313" key="1">
    <source>
        <dbReference type="EMBL" id="MEQ2268280.1"/>
    </source>
</evidence>
<reference evidence="1 2" key="1">
    <citation type="submission" date="2021-06" db="EMBL/GenBank/DDBJ databases">
        <authorList>
            <person name="Palmer J.M."/>
        </authorList>
    </citation>
    <scope>NUCLEOTIDE SEQUENCE [LARGE SCALE GENOMIC DNA]</scope>
    <source>
        <strain evidence="1 2">XR_2019</strain>
        <tissue evidence="1">Muscle</tissue>
    </source>
</reference>
<proteinExistence type="predicted"/>
<evidence type="ECO:0000313" key="2">
    <source>
        <dbReference type="Proteomes" id="UP001444071"/>
    </source>
</evidence>
<sequence>MKLPARDPVPYPTVPVHDANRVVSIETEVKDGLVRGRVQTLPRPKLKDRYLTWIDFLIESWSQEDRFGLMKLVPGASKLTGRFRRWLGSKRIKRVS</sequence>
<name>A0ABV0WGE3_9TELE</name>
<protein>
    <submittedName>
        <fullName evidence="1">Uncharacterized protein</fullName>
    </submittedName>
</protein>
<keyword evidence="2" id="KW-1185">Reference proteome</keyword>
<comment type="caution">
    <text evidence="1">The sequence shown here is derived from an EMBL/GenBank/DDBJ whole genome shotgun (WGS) entry which is preliminary data.</text>
</comment>
<accession>A0ABV0WGE3</accession>
<gene>
    <name evidence="1" type="ORF">XENORESO_018954</name>
</gene>
<dbReference type="Proteomes" id="UP001444071">
    <property type="component" value="Unassembled WGS sequence"/>
</dbReference>